<evidence type="ECO:0000256" key="9">
    <source>
        <dbReference type="ARBA" id="ARBA00022932"/>
    </source>
</evidence>
<keyword evidence="5" id="KW-0378">Hydrolase</keyword>
<keyword evidence="6" id="KW-0460">Magnesium</keyword>
<dbReference type="InterPro" id="IPR012337">
    <property type="entry name" value="RNaseH-like_sf"/>
</dbReference>
<evidence type="ECO:0000256" key="4">
    <source>
        <dbReference type="ARBA" id="ARBA00022759"/>
    </source>
</evidence>
<dbReference type="AlphaFoldDB" id="A0A2N5TAY9"/>
<dbReference type="InterPro" id="IPR039537">
    <property type="entry name" value="Retrotran_Ty1/copia-like"/>
</dbReference>
<name>A0A2N5TAY9_9BASI</name>
<keyword evidence="10" id="KW-0233">DNA recombination</keyword>
<dbReference type="GO" id="GO:0004519">
    <property type="term" value="F:endonuclease activity"/>
    <property type="evidence" value="ECO:0007669"/>
    <property type="project" value="UniProtKB-KW"/>
</dbReference>
<dbReference type="GO" id="GO:0016787">
    <property type="term" value="F:hydrolase activity"/>
    <property type="evidence" value="ECO:0007669"/>
    <property type="project" value="UniProtKB-KW"/>
</dbReference>
<keyword evidence="7" id="KW-0229">DNA integration</keyword>
<dbReference type="InterPro" id="IPR036397">
    <property type="entry name" value="RNaseH_sf"/>
</dbReference>
<gene>
    <name evidence="13" type="ORF">PCASD_11878</name>
</gene>
<reference evidence="13 14" key="1">
    <citation type="submission" date="2017-11" db="EMBL/GenBank/DDBJ databases">
        <title>De novo assembly and phasing of dikaryotic genomes from two isolates of Puccinia coronata f. sp. avenae, the causal agent of oat crown rust.</title>
        <authorList>
            <person name="Miller M.E."/>
            <person name="Zhang Y."/>
            <person name="Omidvar V."/>
            <person name="Sperschneider J."/>
            <person name="Schwessinger B."/>
            <person name="Raley C."/>
            <person name="Palmer J.M."/>
            <person name="Garnica D."/>
            <person name="Upadhyaya N."/>
            <person name="Rathjen J."/>
            <person name="Taylor J.M."/>
            <person name="Park R.F."/>
            <person name="Dodds P.N."/>
            <person name="Hirsch C.D."/>
            <person name="Kianian S.F."/>
            <person name="Figueroa M."/>
        </authorList>
    </citation>
    <scope>NUCLEOTIDE SEQUENCE [LARGE SCALE GENOMIC DNA]</scope>
    <source>
        <strain evidence="13">12SD80</strain>
    </source>
</reference>
<evidence type="ECO:0000256" key="5">
    <source>
        <dbReference type="ARBA" id="ARBA00022801"/>
    </source>
</evidence>
<keyword evidence="9" id="KW-0239">DNA-directed DNA polymerase</keyword>
<evidence type="ECO:0000256" key="8">
    <source>
        <dbReference type="ARBA" id="ARBA00022918"/>
    </source>
</evidence>
<dbReference type="GO" id="GO:0046872">
    <property type="term" value="F:metal ion binding"/>
    <property type="evidence" value="ECO:0007669"/>
    <property type="project" value="UniProtKB-KW"/>
</dbReference>
<dbReference type="GO" id="GO:0003676">
    <property type="term" value="F:nucleic acid binding"/>
    <property type="evidence" value="ECO:0007669"/>
    <property type="project" value="InterPro"/>
</dbReference>
<dbReference type="GO" id="GO:0015074">
    <property type="term" value="P:DNA integration"/>
    <property type="evidence" value="ECO:0007669"/>
    <property type="project" value="UniProtKB-KW"/>
</dbReference>
<protein>
    <recommendedName>
        <fullName evidence="12">Retroviral polymerase SH3-like domain-containing protein</fullName>
    </recommendedName>
</protein>
<dbReference type="Pfam" id="PF25597">
    <property type="entry name" value="SH3_retrovirus"/>
    <property type="match status" value="1"/>
</dbReference>
<keyword evidence="4" id="KW-0255">Endonuclease</keyword>
<organism evidence="13 14">
    <name type="scientific">Puccinia coronata f. sp. avenae</name>
    <dbReference type="NCBI Taxonomy" id="200324"/>
    <lineage>
        <taxon>Eukaryota</taxon>
        <taxon>Fungi</taxon>
        <taxon>Dikarya</taxon>
        <taxon>Basidiomycota</taxon>
        <taxon>Pucciniomycotina</taxon>
        <taxon>Pucciniomycetes</taxon>
        <taxon>Pucciniales</taxon>
        <taxon>Pucciniaceae</taxon>
        <taxon>Puccinia</taxon>
    </lineage>
</organism>
<dbReference type="GO" id="GO:0006310">
    <property type="term" value="P:DNA recombination"/>
    <property type="evidence" value="ECO:0007669"/>
    <property type="project" value="UniProtKB-KW"/>
</dbReference>
<evidence type="ECO:0000259" key="12">
    <source>
        <dbReference type="Pfam" id="PF25597"/>
    </source>
</evidence>
<evidence type="ECO:0000256" key="11">
    <source>
        <dbReference type="SAM" id="MobiDB-lite"/>
    </source>
</evidence>
<proteinExistence type="predicted"/>
<accession>A0A2N5TAY9</accession>
<keyword evidence="3" id="KW-0479">Metal-binding</keyword>
<evidence type="ECO:0000256" key="6">
    <source>
        <dbReference type="ARBA" id="ARBA00022842"/>
    </source>
</evidence>
<feature type="region of interest" description="Disordered" evidence="11">
    <location>
        <begin position="234"/>
        <end position="255"/>
    </location>
</feature>
<dbReference type="GO" id="GO:0003887">
    <property type="term" value="F:DNA-directed DNA polymerase activity"/>
    <property type="evidence" value="ECO:0007669"/>
    <property type="project" value="UniProtKB-KW"/>
</dbReference>
<evidence type="ECO:0000256" key="7">
    <source>
        <dbReference type="ARBA" id="ARBA00022908"/>
    </source>
</evidence>
<evidence type="ECO:0000256" key="10">
    <source>
        <dbReference type="ARBA" id="ARBA00023172"/>
    </source>
</evidence>
<keyword evidence="2" id="KW-0540">Nuclease</keyword>
<dbReference type="PANTHER" id="PTHR42648">
    <property type="entry name" value="TRANSPOSASE, PUTATIVE-RELATED"/>
    <property type="match status" value="1"/>
</dbReference>
<sequence>MFHASQQLFSLVRLIKLLITINIDGDLFDINDLASQLLSGFVVDNLLHVPYSLPTAHISKAKVQSQLQRIHMDLAKSHPLSEFKKFVAMGINHNLSPPETPERNSYAERANRTILDKAWSILLNSRLPDAYWAEAVNTATLLCNMVFGSKAYVAVPKSKRSWKLGKTGEQGILAGYENEATVYQILRLCDKKLVRTRHTVFDESTFPTLTNSSPASVFDKLDDYFTEEVSLPEAELPEPSTSYHPVQRDETAAPELPDEAPVVPTVVAIDQPRSSSIINGDVSEANVLSYCCRPACAFITTIPATVFSHYTQAVRGRDSSQWIAAINSELSAMEL</sequence>
<keyword evidence="8" id="KW-0695">RNA-directed DNA polymerase</keyword>
<comment type="caution">
    <text evidence="13">The sequence shown here is derived from an EMBL/GenBank/DDBJ whole genome shotgun (WGS) entry which is preliminary data.</text>
</comment>
<dbReference type="SUPFAM" id="SSF53098">
    <property type="entry name" value="Ribonuclease H-like"/>
    <property type="match status" value="1"/>
</dbReference>
<feature type="domain" description="Retroviral polymerase SH3-like" evidence="12">
    <location>
        <begin position="149"/>
        <end position="211"/>
    </location>
</feature>
<dbReference type="PANTHER" id="PTHR42648:SF11">
    <property type="entry name" value="TRANSPOSON TY4-P GAG-POL POLYPROTEIN"/>
    <property type="match status" value="1"/>
</dbReference>
<dbReference type="EMBL" id="PGCI01000657">
    <property type="protein sequence ID" value="PLW22642.1"/>
    <property type="molecule type" value="Genomic_DNA"/>
</dbReference>
<dbReference type="InterPro" id="IPR057670">
    <property type="entry name" value="SH3_retrovirus"/>
</dbReference>
<evidence type="ECO:0000256" key="1">
    <source>
        <dbReference type="ARBA" id="ARBA00022695"/>
    </source>
</evidence>
<dbReference type="Proteomes" id="UP000235392">
    <property type="component" value="Unassembled WGS sequence"/>
</dbReference>
<evidence type="ECO:0000313" key="14">
    <source>
        <dbReference type="Proteomes" id="UP000235392"/>
    </source>
</evidence>
<evidence type="ECO:0000256" key="2">
    <source>
        <dbReference type="ARBA" id="ARBA00022722"/>
    </source>
</evidence>
<dbReference type="Gene3D" id="3.30.420.10">
    <property type="entry name" value="Ribonuclease H-like superfamily/Ribonuclease H"/>
    <property type="match status" value="1"/>
</dbReference>
<evidence type="ECO:0000313" key="13">
    <source>
        <dbReference type="EMBL" id="PLW22642.1"/>
    </source>
</evidence>
<evidence type="ECO:0000256" key="3">
    <source>
        <dbReference type="ARBA" id="ARBA00022723"/>
    </source>
</evidence>
<dbReference type="GO" id="GO:0003964">
    <property type="term" value="F:RNA-directed DNA polymerase activity"/>
    <property type="evidence" value="ECO:0007669"/>
    <property type="project" value="UniProtKB-KW"/>
</dbReference>
<keyword evidence="9" id="KW-0808">Transferase</keyword>
<keyword evidence="1" id="KW-0548">Nucleotidyltransferase</keyword>